<dbReference type="STRING" id="1090322.MettiDRAFT_3016"/>
<dbReference type="RefSeq" id="WP_023846645.1">
    <property type="nucleotide sequence ID" value="NZ_AZAJ01000001.1"/>
</dbReference>
<accession>W9DRU1</accession>
<dbReference type="OrthoDB" id="137781at2157"/>
<dbReference type="EMBL" id="AZAJ01000001">
    <property type="protein sequence ID" value="ETA69514.1"/>
    <property type="molecule type" value="Genomic_DNA"/>
</dbReference>
<evidence type="ECO:0000313" key="2">
    <source>
        <dbReference type="Proteomes" id="UP000019483"/>
    </source>
</evidence>
<sequence>MKFKAVAICFILLCLTSIALAAETYEQDDVNYIDYECPDGYLISGVNLDNIQENFNSTTVLDAYGKEYVLYINNTRSTIGWWTFYVSLQYPNGTIVSSEPLDSFQPFATDADIKIQPFYGELDSEFDVDVYVGILPLTATFYESSLYDLYTEIAYSDVQASCTNEFDFKATYVTAEEFQGILDDSLTELITGSTDLFFDWAWDSILAFVEMIPGVGPYMATALEMSAAIIAEVFFYLDLLFIEYPETTLMTIEFFILGGTLLKTKKKDNMWDMIANYVSLHISVIEFFYDFAIRTIALLVDLIKMVASIVSSLKPI</sequence>
<keyword evidence="2" id="KW-1185">Reference proteome</keyword>
<protein>
    <submittedName>
        <fullName evidence="1">Uncharacterized protein</fullName>
    </submittedName>
</protein>
<dbReference type="Proteomes" id="UP000019483">
    <property type="component" value="Unassembled WGS sequence"/>
</dbReference>
<organism evidence="1 2">
    <name type="scientific">Methanolobus tindarius DSM 2278</name>
    <dbReference type="NCBI Taxonomy" id="1090322"/>
    <lineage>
        <taxon>Archaea</taxon>
        <taxon>Methanobacteriati</taxon>
        <taxon>Methanobacteriota</taxon>
        <taxon>Stenosarchaea group</taxon>
        <taxon>Methanomicrobia</taxon>
        <taxon>Methanosarcinales</taxon>
        <taxon>Methanosarcinaceae</taxon>
        <taxon>Methanolobus</taxon>
    </lineage>
</organism>
<comment type="caution">
    <text evidence="1">The sequence shown here is derived from an EMBL/GenBank/DDBJ whole genome shotgun (WGS) entry which is preliminary data.</text>
</comment>
<gene>
    <name evidence="1" type="ORF">MettiDRAFT_3016</name>
</gene>
<proteinExistence type="predicted"/>
<evidence type="ECO:0000313" key="1">
    <source>
        <dbReference type="EMBL" id="ETA69514.1"/>
    </source>
</evidence>
<name>W9DRU1_METTI</name>
<dbReference type="AlphaFoldDB" id="W9DRU1"/>
<reference evidence="1 2" key="1">
    <citation type="submission" date="2013-08" db="EMBL/GenBank/DDBJ databases">
        <authorList>
            <consortium name="DOE Joint Genome Institute"/>
            <person name="Eisen J."/>
            <person name="Huntemann M."/>
            <person name="Han J."/>
            <person name="Chen A."/>
            <person name="Kyrpides N."/>
            <person name="Mavromatis K."/>
            <person name="Markowitz V."/>
            <person name="Palaniappan K."/>
            <person name="Ivanova N."/>
            <person name="Schaumberg A."/>
            <person name="Pati A."/>
            <person name="Liolios K."/>
            <person name="Nordberg H.P."/>
            <person name="Cantor M.N."/>
            <person name="Hua S.X."/>
            <person name="Woyke T."/>
        </authorList>
    </citation>
    <scope>NUCLEOTIDE SEQUENCE [LARGE SCALE GENOMIC DNA]</scope>
    <source>
        <strain evidence="1 2">DSM 2278</strain>
    </source>
</reference>